<accession>U1N2V4</accession>
<dbReference type="GO" id="GO:0016887">
    <property type="term" value="F:ATP hydrolysis activity"/>
    <property type="evidence" value="ECO:0007669"/>
    <property type="project" value="InterPro"/>
</dbReference>
<feature type="domain" description="Cdc6 C-terminal" evidence="7">
    <location>
        <begin position="303"/>
        <end position="386"/>
    </location>
</feature>
<dbReference type="SUPFAM" id="SSF46785">
    <property type="entry name" value="Winged helix' DNA-binding domain"/>
    <property type="match status" value="1"/>
</dbReference>
<keyword evidence="2 5" id="KW-0235">DNA replication</keyword>
<dbReference type="InterPro" id="IPR050311">
    <property type="entry name" value="ORC1/CDC6"/>
</dbReference>
<evidence type="ECO:0000313" key="9">
    <source>
        <dbReference type="Proteomes" id="UP000030710"/>
    </source>
</evidence>
<dbReference type="InterPro" id="IPR015163">
    <property type="entry name" value="Cdc6_C"/>
</dbReference>
<gene>
    <name evidence="8" type="ORF">J07HQW2_03705</name>
</gene>
<dbReference type="CDD" id="cd08768">
    <property type="entry name" value="Cdc6_C"/>
    <property type="match status" value="1"/>
</dbReference>
<dbReference type="STRING" id="1238425.J07HQW2_03705"/>
<comment type="similarity">
    <text evidence="1 5">Belongs to the CDC6/cdc18 family.</text>
</comment>
<evidence type="ECO:0000313" key="8">
    <source>
        <dbReference type="EMBL" id="ERG97219.1"/>
    </source>
</evidence>
<dbReference type="SUPFAM" id="SSF52540">
    <property type="entry name" value="P-loop containing nucleoside triphosphate hydrolases"/>
    <property type="match status" value="1"/>
</dbReference>
<dbReference type="Gene3D" id="1.10.10.10">
    <property type="entry name" value="Winged helix-like DNA-binding domain superfamily/Winged helix DNA-binding domain"/>
    <property type="match status" value="1"/>
</dbReference>
<dbReference type="GO" id="GO:0005524">
    <property type="term" value="F:ATP binding"/>
    <property type="evidence" value="ECO:0007669"/>
    <property type="project" value="UniProtKB-UniRule"/>
</dbReference>
<dbReference type="RefSeq" id="WP_021056680.1">
    <property type="nucleotide sequence ID" value="NZ_KE356561.1"/>
</dbReference>
<dbReference type="Pfam" id="PF09079">
    <property type="entry name" value="WHD_Cdc6"/>
    <property type="match status" value="1"/>
</dbReference>
<evidence type="ECO:0000256" key="2">
    <source>
        <dbReference type="ARBA" id="ARBA00022705"/>
    </source>
</evidence>
<sequence length="400" mass="45170">MGRFTQSDPVFEDEQALADDYVPETLVAREDEMSTYVEILQSVANGASPRNIFVYGDTGVGKTLATRIILDELSEDQEDFHNVSVRTVWVNCKDLTSYQVACHLVNNFRESDEQIHTSGYPRGTIHHKLWEHIDDSDATHVLFVLDEIDSLGSDDELLYQIPRARTNDKISETKIGLIGISNNFKFRDQLSARVQSTLCEHEIHFKPYNADELVQILSQRADAAFRDNVLSQAVIPFTAAKVAQRTGSAREAIDILSKAGFIARDNGDSEIAESHVEKAYQQVQRGVVKDELEALPTQSHVVLYTVLALSREDKTPARRKTIYDRYKRIADQIDRDVMSPRTLHRRLNQLSLKAFLVRSEVNKGSQGGNFFKYSFDASEDIIVDVLKSESRIGETSSLKV</sequence>
<dbReference type="InterPro" id="IPR036388">
    <property type="entry name" value="WH-like_DNA-bd_sf"/>
</dbReference>
<keyword evidence="3 5" id="KW-0547">Nucleotide-binding</keyword>
<dbReference type="Gene3D" id="3.40.50.300">
    <property type="entry name" value="P-loop containing nucleotide triphosphate hydrolases"/>
    <property type="match status" value="1"/>
</dbReference>
<evidence type="ECO:0000256" key="3">
    <source>
        <dbReference type="ARBA" id="ARBA00022741"/>
    </source>
</evidence>
<name>U1N2V4_9EURY</name>
<feature type="domain" description="AAA+ ATPase" evidence="6">
    <location>
        <begin position="48"/>
        <end position="209"/>
    </location>
</feature>
<dbReference type="InterPro" id="IPR055237">
    <property type="entry name" value="Cdc6_lid"/>
</dbReference>
<feature type="binding site" evidence="5">
    <location>
        <begin position="60"/>
        <end position="64"/>
    </location>
    <ligand>
        <name>ATP</name>
        <dbReference type="ChEBI" id="CHEBI:30616"/>
    </ligand>
</feature>
<feature type="binding site" evidence="5">
    <location>
        <position position="208"/>
    </location>
    <ligand>
        <name>ATP</name>
        <dbReference type="ChEBI" id="CHEBI:30616"/>
    </ligand>
</feature>
<dbReference type="InterPro" id="IPR003593">
    <property type="entry name" value="AAA+_ATPase"/>
</dbReference>
<dbReference type="EMBL" id="KE356561">
    <property type="protein sequence ID" value="ERG97219.1"/>
    <property type="molecule type" value="Genomic_DNA"/>
</dbReference>
<dbReference type="FunFam" id="1.10.8.60:FF:000073">
    <property type="entry name" value="ORC1-type DNA replication protein"/>
    <property type="match status" value="1"/>
</dbReference>
<evidence type="ECO:0000256" key="1">
    <source>
        <dbReference type="ARBA" id="ARBA00006184"/>
    </source>
</evidence>
<evidence type="ECO:0000256" key="4">
    <source>
        <dbReference type="ARBA" id="ARBA00022840"/>
    </source>
</evidence>
<comment type="function">
    <text evidence="5">Involved in regulation of DNA replication.</text>
</comment>
<dbReference type="NCBIfam" id="TIGR02928">
    <property type="entry name" value="orc1/cdc6 family replication initiation protein"/>
    <property type="match status" value="1"/>
</dbReference>
<dbReference type="InterPro" id="IPR014277">
    <property type="entry name" value="Orc1/Cdc6_arc"/>
</dbReference>
<dbReference type="AlphaFoldDB" id="U1N2V4"/>
<dbReference type="InterPro" id="IPR027417">
    <property type="entry name" value="P-loop_NTPase"/>
</dbReference>
<dbReference type="SMART" id="SM01074">
    <property type="entry name" value="Cdc6_C"/>
    <property type="match status" value="1"/>
</dbReference>
<dbReference type="PANTHER" id="PTHR10763:SF22">
    <property type="entry name" value="ORC1-TYPE DNA REPLICATION PROTEIN"/>
    <property type="match status" value="1"/>
</dbReference>
<proteinExistence type="inferred from homology"/>
<dbReference type="Proteomes" id="UP000030710">
    <property type="component" value="Unassembled WGS sequence"/>
</dbReference>
<dbReference type="CDD" id="cd00009">
    <property type="entry name" value="AAA"/>
    <property type="match status" value="1"/>
</dbReference>
<evidence type="ECO:0000259" key="7">
    <source>
        <dbReference type="SMART" id="SM01074"/>
    </source>
</evidence>
<keyword evidence="4 5" id="KW-0067">ATP-binding</keyword>
<dbReference type="InterPro" id="IPR049945">
    <property type="entry name" value="AAA_22"/>
</dbReference>
<evidence type="ECO:0000259" key="6">
    <source>
        <dbReference type="SMART" id="SM00382"/>
    </source>
</evidence>
<dbReference type="HOGENOM" id="CLU_025112_3_1_2"/>
<dbReference type="SMART" id="SM00382">
    <property type="entry name" value="AAA"/>
    <property type="match status" value="1"/>
</dbReference>
<dbReference type="InterPro" id="IPR036390">
    <property type="entry name" value="WH_DNA-bd_sf"/>
</dbReference>
<protein>
    <recommendedName>
        <fullName evidence="5">ORC1-type DNA replication protein</fullName>
    </recommendedName>
</protein>
<evidence type="ECO:0000256" key="5">
    <source>
        <dbReference type="HAMAP-Rule" id="MF_01407"/>
    </source>
</evidence>
<dbReference type="HAMAP" id="MF_01407">
    <property type="entry name" value="ORC1_type_DNA_replic_protein"/>
    <property type="match status" value="1"/>
</dbReference>
<dbReference type="Pfam" id="PF22703">
    <property type="entry name" value="Cdc6_lid"/>
    <property type="match status" value="1"/>
</dbReference>
<dbReference type="GO" id="GO:0006260">
    <property type="term" value="P:DNA replication"/>
    <property type="evidence" value="ECO:0007669"/>
    <property type="project" value="UniProtKB-UniRule"/>
</dbReference>
<feature type="binding site" evidence="5">
    <location>
        <position position="220"/>
    </location>
    <ligand>
        <name>ATP</name>
        <dbReference type="ChEBI" id="CHEBI:30616"/>
    </ligand>
</feature>
<dbReference type="Gene3D" id="1.10.8.60">
    <property type="match status" value="1"/>
</dbReference>
<reference evidence="8 9" key="1">
    <citation type="journal article" date="2013" name="PLoS ONE">
        <title>Assembly-driven community genomics of a hypersaline microbial ecosystem.</title>
        <authorList>
            <person name="Podell S."/>
            <person name="Ugalde J.A."/>
            <person name="Narasingarao P."/>
            <person name="Banfield J.F."/>
            <person name="Heidelberg K.B."/>
            <person name="Allen E.E."/>
        </authorList>
    </citation>
    <scope>NUCLEOTIDE SEQUENCE [LARGE SCALE GENOMIC DNA]</scope>
    <source>
        <strain evidence="9">J07HQW2</strain>
    </source>
</reference>
<dbReference type="eggNOG" id="arCOG00467">
    <property type="taxonomic scope" value="Archaea"/>
</dbReference>
<dbReference type="PANTHER" id="PTHR10763">
    <property type="entry name" value="CELL DIVISION CONTROL PROTEIN 6-RELATED"/>
    <property type="match status" value="1"/>
</dbReference>
<dbReference type="Pfam" id="PF13401">
    <property type="entry name" value="AAA_22"/>
    <property type="match status" value="1"/>
</dbReference>
<organism evidence="8 9">
    <name type="scientific">Haloquadratum walsbyi J07HQW2</name>
    <dbReference type="NCBI Taxonomy" id="1238425"/>
    <lineage>
        <taxon>Archaea</taxon>
        <taxon>Methanobacteriati</taxon>
        <taxon>Methanobacteriota</taxon>
        <taxon>Stenosarchaea group</taxon>
        <taxon>Halobacteria</taxon>
        <taxon>Halobacteriales</taxon>
        <taxon>Haloferacaceae</taxon>
        <taxon>Haloquadratum</taxon>
    </lineage>
</organism>